<protein>
    <submittedName>
        <fullName evidence="4">Family 16 glycosylhydrolase</fullName>
    </submittedName>
</protein>
<evidence type="ECO:0000313" key="4">
    <source>
        <dbReference type="EMBL" id="KAA5823753.1"/>
    </source>
</evidence>
<dbReference type="EMBL" id="VWRS01000008">
    <property type="protein sequence ID" value="KAA5823753.1"/>
    <property type="molecule type" value="Genomic_DNA"/>
</dbReference>
<reference evidence="4 7" key="1">
    <citation type="journal article" date="2015" name="Int. J. Syst. Evol. Microbiol.">
        <title>Algibacter amylolyticus sp. nov., isolated from intertidal sediment.</title>
        <authorList>
            <person name="Zhang D.C."/>
            <person name="Wu J."/>
            <person name="Neuner K."/>
            <person name="Yao J."/>
            <person name="Margesin R."/>
        </authorList>
    </citation>
    <scope>NUCLEOTIDE SEQUENCE [LARGE SCALE GENOMIC DNA]</scope>
    <source>
        <strain evidence="4 7">RU-4-M-4</strain>
    </source>
</reference>
<dbReference type="AlphaFoldDB" id="A0A5M7B2G2"/>
<sequence>MKIVHFTITLLILVFGLFIQSCGSSNDSIEEDIQKEEPENEDPKEETITCNGQRYSTVLPSPTEQFDISKWNLIWEDEFDYDDSKLEDNWASQNNSSGHILCSRWRENAVVKDGVIELQARKEQRGGQDWTCGNIWTKETFGYGYFEAKYKYAGASGTNNSFWLFSKLKGTGNNSEGVTCELDVNEGHFPNEVNTNRHHWEGGTSIDNSQQAYAEGLSPGYAHTLEEAVKTKHIRFSSHNANHFHIREFRIYEASSNCNYPEDILSNNADNSVAGLNNLSKDSQVTITSSGVLNDTYNVNAIADGSTATSWVSQKEGEKWLEFEWPSEQNIGHIQFINGWQSGTNWNTLISDYKIEAFVNNQWVEVGSYDVKDEYDFSTDYHKYGMDWSASGIKFYFDDKLIRTIPNNLCDEELNIYLSLAILEHAGEVTDAADGTSMKIDYVRYYKEK</sequence>
<evidence type="ECO:0000259" key="3">
    <source>
        <dbReference type="PROSITE" id="PS51762"/>
    </source>
</evidence>
<dbReference type="PANTHER" id="PTHR10963:SF55">
    <property type="entry name" value="GLYCOSIDE HYDROLASE FAMILY 16 PROTEIN"/>
    <property type="match status" value="1"/>
</dbReference>
<dbReference type="CDD" id="cd00413">
    <property type="entry name" value="Glyco_hydrolase_16"/>
    <property type="match status" value="1"/>
</dbReference>
<dbReference type="EMBL" id="VMBF01000008">
    <property type="protein sequence ID" value="TSJ74241.1"/>
    <property type="molecule type" value="Genomic_DNA"/>
</dbReference>
<dbReference type="RefSeq" id="WP_144117255.1">
    <property type="nucleotide sequence ID" value="NZ_JACHGE010000002.1"/>
</dbReference>
<dbReference type="GO" id="GO:0004553">
    <property type="term" value="F:hydrolase activity, hydrolyzing O-glycosyl compounds"/>
    <property type="evidence" value="ECO:0007669"/>
    <property type="project" value="InterPro"/>
</dbReference>
<dbReference type="Gene3D" id="2.60.120.200">
    <property type="match status" value="2"/>
</dbReference>
<dbReference type="PROSITE" id="PS51257">
    <property type="entry name" value="PROKAR_LIPOPROTEIN"/>
    <property type="match status" value="1"/>
</dbReference>
<dbReference type="GO" id="GO:0005975">
    <property type="term" value="P:carbohydrate metabolic process"/>
    <property type="evidence" value="ECO:0007669"/>
    <property type="project" value="InterPro"/>
</dbReference>
<accession>A0A5M7B2G2</accession>
<evidence type="ECO:0000256" key="1">
    <source>
        <dbReference type="ARBA" id="ARBA00006865"/>
    </source>
</evidence>
<comment type="similarity">
    <text evidence="1">Belongs to the glycosyl hydrolase 16 family.</text>
</comment>
<evidence type="ECO:0000313" key="6">
    <source>
        <dbReference type="Proteomes" id="UP000315145"/>
    </source>
</evidence>
<evidence type="ECO:0000313" key="7">
    <source>
        <dbReference type="Proteomes" id="UP000322315"/>
    </source>
</evidence>
<dbReference type="Proteomes" id="UP000322315">
    <property type="component" value="Unassembled WGS sequence"/>
</dbReference>
<dbReference type="Proteomes" id="UP000315145">
    <property type="component" value="Unassembled WGS sequence"/>
</dbReference>
<reference evidence="5 6" key="2">
    <citation type="submission" date="2019-07" db="EMBL/GenBank/DDBJ databases">
        <title>Algibacter marinivivus sp. nov., isolated from the surface of a marine red alga.</title>
        <authorList>
            <person name="Zhong X."/>
            <person name="Xu W."/>
            <person name="Zhang Y."/>
            <person name="Zhang Q."/>
            <person name="Du Z."/>
        </authorList>
    </citation>
    <scope>NUCLEOTIDE SEQUENCE [LARGE SCALE GENOMIC DNA]</scope>
    <source>
        <strain evidence="5 6">RU-4-M-4</strain>
    </source>
</reference>
<dbReference type="SUPFAM" id="SSF49899">
    <property type="entry name" value="Concanavalin A-like lectins/glucanases"/>
    <property type="match status" value="1"/>
</dbReference>
<dbReference type="PANTHER" id="PTHR10963">
    <property type="entry name" value="GLYCOSYL HYDROLASE-RELATED"/>
    <property type="match status" value="1"/>
</dbReference>
<dbReference type="PROSITE" id="PS51762">
    <property type="entry name" value="GH16_2"/>
    <property type="match status" value="1"/>
</dbReference>
<dbReference type="Pfam" id="PF00722">
    <property type="entry name" value="Glyco_hydro_16"/>
    <property type="match status" value="2"/>
</dbReference>
<feature type="domain" description="F5/8 type C" evidence="2">
    <location>
        <begin position="269"/>
        <end position="366"/>
    </location>
</feature>
<feature type="domain" description="GH16" evidence="3">
    <location>
        <begin position="54"/>
        <end position="449"/>
    </location>
</feature>
<gene>
    <name evidence="4" type="ORF">F2B50_13755</name>
    <name evidence="5" type="ORF">FPF71_13755</name>
</gene>
<organism evidence="4 7">
    <name type="scientific">Algibacter amylolyticus</name>
    <dbReference type="NCBI Taxonomy" id="1608400"/>
    <lineage>
        <taxon>Bacteria</taxon>
        <taxon>Pseudomonadati</taxon>
        <taxon>Bacteroidota</taxon>
        <taxon>Flavobacteriia</taxon>
        <taxon>Flavobacteriales</taxon>
        <taxon>Flavobacteriaceae</taxon>
        <taxon>Algibacter</taxon>
    </lineage>
</organism>
<dbReference type="InterPro" id="IPR050546">
    <property type="entry name" value="Glycosyl_Hydrlase_16"/>
</dbReference>
<dbReference type="InterPro" id="IPR000421">
    <property type="entry name" value="FA58C"/>
</dbReference>
<dbReference type="InterPro" id="IPR008979">
    <property type="entry name" value="Galactose-bd-like_sf"/>
</dbReference>
<evidence type="ECO:0000313" key="5">
    <source>
        <dbReference type="EMBL" id="TSJ74241.1"/>
    </source>
</evidence>
<keyword evidence="4" id="KW-0378">Hydrolase</keyword>
<name>A0A5M7B2G2_9FLAO</name>
<comment type="caution">
    <text evidence="4">The sequence shown here is derived from an EMBL/GenBank/DDBJ whole genome shotgun (WGS) entry which is preliminary data.</text>
</comment>
<dbReference type="InterPro" id="IPR000757">
    <property type="entry name" value="Beta-glucanase-like"/>
</dbReference>
<dbReference type="InterPro" id="IPR013320">
    <property type="entry name" value="ConA-like_dom_sf"/>
</dbReference>
<keyword evidence="6" id="KW-1185">Reference proteome</keyword>
<evidence type="ECO:0000259" key="2">
    <source>
        <dbReference type="PROSITE" id="PS50022"/>
    </source>
</evidence>
<dbReference type="OrthoDB" id="9766741at2"/>
<dbReference type="PROSITE" id="PS50022">
    <property type="entry name" value="FA58C_3"/>
    <property type="match status" value="1"/>
</dbReference>
<proteinExistence type="inferred from homology"/>
<dbReference type="SUPFAM" id="SSF49785">
    <property type="entry name" value="Galactose-binding domain-like"/>
    <property type="match status" value="1"/>
</dbReference>
<reference evidence="4" key="3">
    <citation type="submission" date="2019-09" db="EMBL/GenBank/DDBJ databases">
        <authorList>
            <person name="Zhang D.-C."/>
        </authorList>
    </citation>
    <scope>NUCLEOTIDE SEQUENCE</scope>
    <source>
        <strain evidence="4">RU-4-M-4</strain>
    </source>
</reference>